<gene>
    <name evidence="3" type="ORF">ELS83_00940</name>
</gene>
<comment type="caution">
    <text evidence="3">The sequence shown here is derived from an EMBL/GenBank/DDBJ whole genome shotgun (WGS) entry which is preliminary data.</text>
</comment>
<evidence type="ECO:0000259" key="2">
    <source>
        <dbReference type="Pfam" id="PF00561"/>
    </source>
</evidence>
<name>A0ABX1WQJ2_9BACT</name>
<organism evidence="3 4">
    <name type="scientific">Marinifilum caeruleilacunae</name>
    <dbReference type="NCBI Taxonomy" id="2499076"/>
    <lineage>
        <taxon>Bacteria</taxon>
        <taxon>Pseudomonadati</taxon>
        <taxon>Bacteroidota</taxon>
        <taxon>Bacteroidia</taxon>
        <taxon>Marinilabiliales</taxon>
        <taxon>Marinifilaceae</taxon>
    </lineage>
</organism>
<dbReference type="Pfam" id="PF00561">
    <property type="entry name" value="Abhydrolase_1"/>
    <property type="match status" value="1"/>
</dbReference>
<reference evidence="3 4" key="1">
    <citation type="submission" date="2018-12" db="EMBL/GenBank/DDBJ databases">
        <title>Marinifilum JC070 sp. nov., a marine bacterium isolated from Yongle Blue Hole in the South China Sea.</title>
        <authorList>
            <person name="Fu T."/>
        </authorList>
    </citation>
    <scope>NUCLEOTIDE SEQUENCE [LARGE SCALE GENOMIC DNA]</scope>
    <source>
        <strain evidence="3 4">JC070</strain>
    </source>
</reference>
<evidence type="ECO:0000313" key="4">
    <source>
        <dbReference type="Proteomes" id="UP000732105"/>
    </source>
</evidence>
<dbReference type="InterPro" id="IPR000073">
    <property type="entry name" value="AB_hydrolase_1"/>
</dbReference>
<keyword evidence="1 3" id="KW-0378">Hydrolase</keyword>
<proteinExistence type="predicted"/>
<dbReference type="InterPro" id="IPR000639">
    <property type="entry name" value="Epox_hydrolase-like"/>
</dbReference>
<evidence type="ECO:0000256" key="1">
    <source>
        <dbReference type="ARBA" id="ARBA00022801"/>
    </source>
</evidence>
<dbReference type="Proteomes" id="UP000732105">
    <property type="component" value="Unassembled WGS sequence"/>
</dbReference>
<sequence length="305" mass="34265">MSTGIQTLKAQTSEETFDPHQKKSANILGHKMAYIDIGEGRPVVFIHGNPASSYLWRNIIPYVMNDYRVIAPDLIGMGDSGKPDIDYSFQDQFDHLATLLDSLKLKNAILVIHDWGSGLGWTYARTRPETVSAVAFMDAMVPPVHPVPSYEAFGSFGEFAQKLRTPGIGEKMALEENIFIEEILSREMVVTPLSEETKAEYRRPFPTPESRKPLLAWPRQIPIGGEPEDVTKIIAASMQFVTDSEIPKLCLWATPGMLMPIPVVEYLRKNMKNTDFVYIGEGIHFVQEDQPDNIGKAIANWLEQL</sequence>
<dbReference type="EMBL" id="RZNH01000001">
    <property type="protein sequence ID" value="NOU58363.1"/>
    <property type="molecule type" value="Genomic_DNA"/>
</dbReference>
<evidence type="ECO:0000313" key="3">
    <source>
        <dbReference type="EMBL" id="NOU58363.1"/>
    </source>
</evidence>
<dbReference type="GO" id="GO:0018786">
    <property type="term" value="F:haloalkane dehalogenase activity"/>
    <property type="evidence" value="ECO:0007669"/>
    <property type="project" value="UniProtKB-EC"/>
</dbReference>
<dbReference type="NCBIfam" id="NF002938">
    <property type="entry name" value="PRK03592.1"/>
    <property type="match status" value="1"/>
</dbReference>
<dbReference type="PANTHER" id="PTHR43329">
    <property type="entry name" value="EPOXIDE HYDROLASE"/>
    <property type="match status" value="1"/>
</dbReference>
<protein>
    <submittedName>
        <fullName evidence="3">Haloalkane dehalogenase</fullName>
        <ecNumber evidence="3">3.8.1.5</ecNumber>
    </submittedName>
</protein>
<feature type="domain" description="AB hydrolase-1" evidence="2">
    <location>
        <begin position="42"/>
        <end position="290"/>
    </location>
</feature>
<dbReference type="SUPFAM" id="SSF53474">
    <property type="entry name" value="alpha/beta-Hydrolases"/>
    <property type="match status" value="1"/>
</dbReference>
<keyword evidence="4" id="KW-1185">Reference proteome</keyword>
<dbReference type="EC" id="3.8.1.5" evidence="3"/>
<dbReference type="Gene3D" id="3.40.50.1820">
    <property type="entry name" value="alpha/beta hydrolase"/>
    <property type="match status" value="1"/>
</dbReference>
<accession>A0ABX1WQJ2</accession>
<dbReference type="InterPro" id="IPR029058">
    <property type="entry name" value="AB_hydrolase_fold"/>
</dbReference>
<dbReference type="PRINTS" id="PR00412">
    <property type="entry name" value="EPOXHYDRLASE"/>
</dbReference>